<gene>
    <name evidence="2" type="ORF">LITE_LOCUS30424</name>
</gene>
<organism evidence="2 3">
    <name type="scientific">Linum tenue</name>
    <dbReference type="NCBI Taxonomy" id="586396"/>
    <lineage>
        <taxon>Eukaryota</taxon>
        <taxon>Viridiplantae</taxon>
        <taxon>Streptophyta</taxon>
        <taxon>Embryophyta</taxon>
        <taxon>Tracheophyta</taxon>
        <taxon>Spermatophyta</taxon>
        <taxon>Magnoliopsida</taxon>
        <taxon>eudicotyledons</taxon>
        <taxon>Gunneridae</taxon>
        <taxon>Pentapetalae</taxon>
        <taxon>rosids</taxon>
        <taxon>fabids</taxon>
        <taxon>Malpighiales</taxon>
        <taxon>Linaceae</taxon>
        <taxon>Linum</taxon>
    </lineage>
</organism>
<protein>
    <submittedName>
        <fullName evidence="2">Uncharacterized protein</fullName>
    </submittedName>
</protein>
<dbReference type="AlphaFoldDB" id="A0AAV0MTN7"/>
<evidence type="ECO:0000313" key="2">
    <source>
        <dbReference type="EMBL" id="CAI0450147.1"/>
    </source>
</evidence>
<feature type="region of interest" description="Disordered" evidence="1">
    <location>
        <begin position="73"/>
        <end position="109"/>
    </location>
</feature>
<dbReference type="Proteomes" id="UP001154282">
    <property type="component" value="Unassembled WGS sequence"/>
</dbReference>
<keyword evidence="3" id="KW-1185">Reference proteome</keyword>
<evidence type="ECO:0000313" key="3">
    <source>
        <dbReference type="Proteomes" id="UP001154282"/>
    </source>
</evidence>
<evidence type="ECO:0000256" key="1">
    <source>
        <dbReference type="SAM" id="MobiDB-lite"/>
    </source>
</evidence>
<sequence>IHHQPFPSPSLVPSPRKHCRLLQTQTKPTPRLPSRKKSTLPLVVGRRRGAQQEEEGGRRGLAEISNRMFLLGRPVFSSSSSPSRQARSGGEKQRSCGGGGNYSGHPARN</sequence>
<comment type="caution">
    <text evidence="2">The sequence shown here is derived from an EMBL/GenBank/DDBJ whole genome shotgun (WGS) entry which is preliminary data.</text>
</comment>
<feature type="region of interest" description="Disordered" evidence="1">
    <location>
        <begin position="23"/>
        <end position="61"/>
    </location>
</feature>
<dbReference type="EMBL" id="CAMGYJ010000007">
    <property type="protein sequence ID" value="CAI0450147.1"/>
    <property type="molecule type" value="Genomic_DNA"/>
</dbReference>
<reference evidence="2" key="1">
    <citation type="submission" date="2022-08" db="EMBL/GenBank/DDBJ databases">
        <authorList>
            <person name="Gutierrez-Valencia J."/>
        </authorList>
    </citation>
    <scope>NUCLEOTIDE SEQUENCE</scope>
</reference>
<accession>A0AAV0MTN7</accession>
<name>A0AAV0MTN7_9ROSI</name>
<proteinExistence type="predicted"/>
<feature type="non-terminal residue" evidence="2">
    <location>
        <position position="1"/>
    </location>
</feature>